<gene>
    <name evidence="2" type="ORF">AFK71_02370</name>
</gene>
<evidence type="ECO:0000313" key="3">
    <source>
        <dbReference type="Proteomes" id="UP000036780"/>
    </source>
</evidence>
<evidence type="ECO:0000256" key="1">
    <source>
        <dbReference type="SAM" id="Coils"/>
    </source>
</evidence>
<feature type="coiled-coil region" evidence="1">
    <location>
        <begin position="79"/>
        <end position="110"/>
    </location>
</feature>
<keyword evidence="1" id="KW-0175">Coiled coil</keyword>
<name>A0A0L0QWA5_VIRPA</name>
<protein>
    <submittedName>
        <fullName evidence="2">Uncharacterized protein</fullName>
    </submittedName>
</protein>
<proteinExistence type="predicted"/>
<dbReference type="AlphaFoldDB" id="A0A0L0QWA5"/>
<dbReference type="GeneID" id="66869391"/>
<comment type="caution">
    <text evidence="2">The sequence shown here is derived from an EMBL/GenBank/DDBJ whole genome shotgun (WGS) entry which is preliminary data.</text>
</comment>
<sequence length="110" mass="12648">MDIKIYDNNDTNNRTKVFFAVDDRNIVDSVTVGNSAVPVRKGFQFYVDDYVANQIDKTELVLTGGYPQLCVKEGEEIEIPTEEQEKQKEIEELERKLKELRGETEEDGSE</sequence>
<reference evidence="3" key="1">
    <citation type="submission" date="2015-07" db="EMBL/GenBank/DDBJ databases">
        <title>Fjat-10053 dsm26.</title>
        <authorList>
            <person name="Liu B."/>
            <person name="Wang J."/>
            <person name="Zhu Y."/>
            <person name="Liu G."/>
            <person name="Chen Q."/>
            <person name="Chen Z."/>
            <person name="Lan J."/>
            <person name="Che J."/>
            <person name="Ge C."/>
            <person name="Shi H."/>
            <person name="Pan Z."/>
            <person name="Liu X."/>
        </authorList>
    </citation>
    <scope>NUCLEOTIDE SEQUENCE [LARGE SCALE GENOMIC DNA]</scope>
    <source>
        <strain evidence="3">DSM 26</strain>
    </source>
</reference>
<evidence type="ECO:0000313" key="2">
    <source>
        <dbReference type="EMBL" id="KNE22483.1"/>
    </source>
</evidence>
<dbReference type="EMBL" id="LGTO01000002">
    <property type="protein sequence ID" value="KNE22483.1"/>
    <property type="molecule type" value="Genomic_DNA"/>
</dbReference>
<dbReference type="PATRIC" id="fig|1473.5.peg.3401"/>
<organism evidence="2 3">
    <name type="scientific">Virgibacillus pantothenticus</name>
    <dbReference type="NCBI Taxonomy" id="1473"/>
    <lineage>
        <taxon>Bacteria</taxon>
        <taxon>Bacillati</taxon>
        <taxon>Bacillota</taxon>
        <taxon>Bacilli</taxon>
        <taxon>Bacillales</taxon>
        <taxon>Bacillaceae</taxon>
        <taxon>Virgibacillus</taxon>
    </lineage>
</organism>
<dbReference type="Proteomes" id="UP000036780">
    <property type="component" value="Unassembled WGS sequence"/>
</dbReference>
<accession>A0A0L0QWA5</accession>
<keyword evidence="3" id="KW-1185">Reference proteome</keyword>
<dbReference type="RefSeq" id="WP_050349960.1">
    <property type="nucleotide sequence ID" value="NZ_CP073011.1"/>
</dbReference>